<dbReference type="PANTHER" id="PTHR43544">
    <property type="entry name" value="SHORT-CHAIN DEHYDROGENASE/REDUCTASE"/>
    <property type="match status" value="1"/>
</dbReference>
<dbReference type="GeneID" id="27330944"/>
<dbReference type="RefSeq" id="XP_016236889.1">
    <property type="nucleotide sequence ID" value="XM_016378212.1"/>
</dbReference>
<dbReference type="PANTHER" id="PTHR43544:SF12">
    <property type="entry name" value="NAD(P)-BINDING ROSSMANN-FOLD SUPERFAMILY PROTEIN"/>
    <property type="match status" value="1"/>
</dbReference>
<dbReference type="GO" id="GO:0005737">
    <property type="term" value="C:cytoplasm"/>
    <property type="evidence" value="ECO:0007669"/>
    <property type="project" value="TreeGrafter"/>
</dbReference>
<comment type="similarity">
    <text evidence="1">Belongs to the short-chain dehydrogenases/reductases (SDR) family.</text>
</comment>
<organism evidence="3 4">
    <name type="scientific">Exophiala spinifera</name>
    <dbReference type="NCBI Taxonomy" id="91928"/>
    <lineage>
        <taxon>Eukaryota</taxon>
        <taxon>Fungi</taxon>
        <taxon>Dikarya</taxon>
        <taxon>Ascomycota</taxon>
        <taxon>Pezizomycotina</taxon>
        <taxon>Eurotiomycetes</taxon>
        <taxon>Chaetothyriomycetidae</taxon>
        <taxon>Chaetothyriales</taxon>
        <taxon>Herpotrichiellaceae</taxon>
        <taxon>Exophiala</taxon>
    </lineage>
</organism>
<evidence type="ECO:0000313" key="3">
    <source>
        <dbReference type="EMBL" id="KIW16673.1"/>
    </source>
</evidence>
<dbReference type="Proteomes" id="UP000053328">
    <property type="component" value="Unassembled WGS sequence"/>
</dbReference>
<dbReference type="AlphaFoldDB" id="A0A0D2BCG9"/>
<feature type="region of interest" description="Disordered" evidence="2">
    <location>
        <begin position="149"/>
        <end position="179"/>
    </location>
</feature>
<evidence type="ECO:0000256" key="2">
    <source>
        <dbReference type="SAM" id="MobiDB-lite"/>
    </source>
</evidence>
<evidence type="ECO:0000313" key="4">
    <source>
        <dbReference type="Proteomes" id="UP000053328"/>
    </source>
</evidence>
<dbReference type="InterPro" id="IPR002347">
    <property type="entry name" value="SDR_fam"/>
</dbReference>
<reference evidence="3 4" key="1">
    <citation type="submission" date="2015-01" db="EMBL/GenBank/DDBJ databases">
        <title>The Genome Sequence of Exophiala spinifera CBS89968.</title>
        <authorList>
            <consortium name="The Broad Institute Genomics Platform"/>
            <person name="Cuomo C."/>
            <person name="de Hoog S."/>
            <person name="Gorbushina A."/>
            <person name="Stielow B."/>
            <person name="Teixiera M."/>
            <person name="Abouelleil A."/>
            <person name="Chapman S.B."/>
            <person name="Priest M."/>
            <person name="Young S.K."/>
            <person name="Wortman J."/>
            <person name="Nusbaum C."/>
            <person name="Birren B."/>
        </authorList>
    </citation>
    <scope>NUCLEOTIDE SEQUENCE [LARGE SCALE GENOMIC DNA]</scope>
    <source>
        <strain evidence="3 4">CBS 89968</strain>
    </source>
</reference>
<evidence type="ECO:0008006" key="5">
    <source>
        <dbReference type="Google" id="ProtNLM"/>
    </source>
</evidence>
<dbReference type="GO" id="GO:0016491">
    <property type="term" value="F:oxidoreductase activity"/>
    <property type="evidence" value="ECO:0007669"/>
    <property type="project" value="TreeGrafter"/>
</dbReference>
<dbReference type="HOGENOM" id="CLU_010194_9_7_1"/>
<proteinExistence type="inferred from homology"/>
<dbReference type="InterPro" id="IPR036291">
    <property type="entry name" value="NAD(P)-bd_dom_sf"/>
</dbReference>
<dbReference type="PRINTS" id="PR00081">
    <property type="entry name" value="GDHRDH"/>
</dbReference>
<keyword evidence="4" id="KW-1185">Reference proteome</keyword>
<dbReference type="InterPro" id="IPR051468">
    <property type="entry name" value="Fungal_SecMetab_SDRs"/>
</dbReference>
<dbReference type="Gene3D" id="3.40.50.720">
    <property type="entry name" value="NAD(P)-binding Rossmann-like Domain"/>
    <property type="match status" value="1"/>
</dbReference>
<sequence length="299" mass="32797">MAWALVTPSSRGIGFALTRHLLRTLPASVPVVATARSNVSETKEKILSSLDVSGDQAARLDVRECDVLSESSIARLAQQCKEEYNDRARNKAAHLRLAFVIPGMLVPEKAPDKVDYDAALQTVKMNLIAPMMLVKHFSQFLPRKSATIVEHDGDDDDDGGNDSVDGTGGGGGDGRRRRSRRLLPRSAVLALMSARVGSIGDNRLGGWYSYRASKAGLNQFVKSTDIYLKMQSAENAMCVGLHPGTVKTSLSEEFWQSTPKEKLFSPEFSAERLIDVVVNHLKEDGRGKCWDWDGKEIPP</sequence>
<protein>
    <recommendedName>
        <fullName evidence="5">C-factor</fullName>
    </recommendedName>
</protein>
<accession>A0A0D2BCG9</accession>
<evidence type="ECO:0000256" key="1">
    <source>
        <dbReference type="ARBA" id="ARBA00006484"/>
    </source>
</evidence>
<dbReference type="EMBL" id="KN847494">
    <property type="protein sequence ID" value="KIW16673.1"/>
    <property type="molecule type" value="Genomic_DNA"/>
</dbReference>
<name>A0A0D2BCG9_9EURO</name>
<dbReference type="SUPFAM" id="SSF51735">
    <property type="entry name" value="NAD(P)-binding Rossmann-fold domains"/>
    <property type="match status" value="2"/>
</dbReference>
<gene>
    <name evidence="3" type="ORF">PV08_03861</name>
</gene>
<dbReference type="OrthoDB" id="5296at2759"/>
<dbReference type="VEuPathDB" id="FungiDB:PV08_03861"/>